<feature type="domain" description="MucB/RseB C-terminal" evidence="6">
    <location>
        <begin position="257"/>
        <end position="356"/>
    </location>
</feature>
<accession>A0A853IR45</accession>
<dbReference type="InterPro" id="IPR033436">
    <property type="entry name" value="MucB/RseB_C"/>
</dbReference>
<dbReference type="GO" id="GO:0030288">
    <property type="term" value="C:outer membrane-bounded periplasmic space"/>
    <property type="evidence" value="ECO:0007669"/>
    <property type="project" value="TreeGrafter"/>
</dbReference>
<evidence type="ECO:0000259" key="5">
    <source>
        <dbReference type="Pfam" id="PF03888"/>
    </source>
</evidence>
<proteinExistence type="inferred from homology"/>
<evidence type="ECO:0000313" key="7">
    <source>
        <dbReference type="EMBL" id="NZA02936.1"/>
    </source>
</evidence>
<organism evidence="7 8">
    <name type="scientific">Ottowia beijingensis</name>
    <dbReference type="NCBI Taxonomy" id="1207057"/>
    <lineage>
        <taxon>Bacteria</taxon>
        <taxon>Pseudomonadati</taxon>
        <taxon>Pseudomonadota</taxon>
        <taxon>Betaproteobacteria</taxon>
        <taxon>Burkholderiales</taxon>
        <taxon>Comamonadaceae</taxon>
        <taxon>Ottowia</taxon>
    </lineage>
</organism>
<dbReference type="PIRSF" id="PIRSF005427">
    <property type="entry name" value="RseB"/>
    <property type="match status" value="1"/>
</dbReference>
<dbReference type="Proteomes" id="UP000589716">
    <property type="component" value="Unassembled WGS sequence"/>
</dbReference>
<keyword evidence="3" id="KW-0732">Signal</keyword>
<dbReference type="EMBL" id="JACCKX010000001">
    <property type="protein sequence ID" value="NZA02936.1"/>
    <property type="molecule type" value="Genomic_DNA"/>
</dbReference>
<keyword evidence="4" id="KW-0574">Periplasm</keyword>
<evidence type="ECO:0000256" key="3">
    <source>
        <dbReference type="ARBA" id="ARBA00022729"/>
    </source>
</evidence>
<feature type="domain" description="MucB/RseB N-terminal" evidence="5">
    <location>
        <begin position="61"/>
        <end position="239"/>
    </location>
</feature>
<comment type="subcellular location">
    <subcellularLocation>
        <location evidence="1">Periplasm</location>
    </subcellularLocation>
</comment>
<gene>
    <name evidence="7" type="ORF">H0I39_16525</name>
</gene>
<dbReference type="AlphaFoldDB" id="A0A853IR45"/>
<dbReference type="Pfam" id="PF17188">
    <property type="entry name" value="MucB_RseB_C"/>
    <property type="match status" value="1"/>
</dbReference>
<comment type="caution">
    <text evidence="7">The sequence shown here is derived from an EMBL/GenBank/DDBJ whole genome shotgun (WGS) entry which is preliminary data.</text>
</comment>
<dbReference type="GO" id="GO:0032885">
    <property type="term" value="P:regulation of polysaccharide biosynthetic process"/>
    <property type="evidence" value="ECO:0007669"/>
    <property type="project" value="TreeGrafter"/>
</dbReference>
<evidence type="ECO:0000256" key="2">
    <source>
        <dbReference type="ARBA" id="ARBA00008150"/>
    </source>
</evidence>
<evidence type="ECO:0000256" key="4">
    <source>
        <dbReference type="ARBA" id="ARBA00022764"/>
    </source>
</evidence>
<dbReference type="CDD" id="cd16327">
    <property type="entry name" value="RseB"/>
    <property type="match status" value="1"/>
</dbReference>
<dbReference type="PANTHER" id="PTHR38782">
    <property type="match status" value="1"/>
</dbReference>
<dbReference type="Gene3D" id="2.50.20.10">
    <property type="entry name" value="Lipoprotein localisation LolA/LolB/LppX"/>
    <property type="match status" value="1"/>
</dbReference>
<dbReference type="GO" id="GO:0045152">
    <property type="term" value="F:antisigma factor binding"/>
    <property type="evidence" value="ECO:0007669"/>
    <property type="project" value="TreeGrafter"/>
</dbReference>
<reference evidence="7 8" key="1">
    <citation type="submission" date="2020-07" db="EMBL/GenBank/DDBJ databases">
        <authorList>
            <person name="Maaloum M."/>
        </authorList>
    </citation>
    <scope>NUCLEOTIDE SEQUENCE [LARGE SCALE GENOMIC DNA]</scope>
    <source>
        <strain evidence="7 8">GCS-AN-3</strain>
    </source>
</reference>
<evidence type="ECO:0000256" key="1">
    <source>
        <dbReference type="ARBA" id="ARBA00004418"/>
    </source>
</evidence>
<dbReference type="InterPro" id="IPR033434">
    <property type="entry name" value="MucB/RseB_N"/>
</dbReference>
<dbReference type="PANTHER" id="PTHR38782:SF1">
    <property type="entry name" value="SIGMA-E FACTOR REGULATORY PROTEIN RSEB"/>
    <property type="match status" value="1"/>
</dbReference>
<protein>
    <submittedName>
        <fullName evidence="7">MucB/RseB C-terminal domain-containing protein</fullName>
    </submittedName>
</protein>
<evidence type="ECO:0000259" key="6">
    <source>
        <dbReference type="Pfam" id="PF17188"/>
    </source>
</evidence>
<dbReference type="RefSeq" id="WP_180551849.1">
    <property type="nucleotide sequence ID" value="NZ_JACCKX010000001.1"/>
</dbReference>
<comment type="similarity">
    <text evidence="2">Belongs to the RseB family.</text>
</comment>
<dbReference type="Gene3D" id="3.30.200.100">
    <property type="entry name" value="MucB/RseB, C-terminal domain"/>
    <property type="match status" value="1"/>
</dbReference>
<dbReference type="Pfam" id="PF03888">
    <property type="entry name" value="MucB_RseB"/>
    <property type="match status" value="1"/>
</dbReference>
<dbReference type="InterPro" id="IPR005588">
    <property type="entry name" value="MucB_RseB"/>
</dbReference>
<keyword evidence="8" id="KW-1185">Reference proteome</keyword>
<sequence>MGAGSCGRGLSGQHRSWARRLQQAALAWCAGGLFTLAGAQGVAQVGGSAPDRPVGPPQRSVAEWLVRLQQAAQLPSYMGTFVVSSASGAMSSSRIWHVCEGDVQMERVEALTGVPRSTFRRNESVVTFLPEARVAKLDQREAGGVFPNLLSVGHDFPTADFYAAREVGHGRVAGFDADIVVLTPRDAWRFGYRIWSEMRTGMVVKTQTLDSRGRVLEQAAFSELQLNAPVQADKLRQMMSDTEGYRVVKSERVQTTAEAEGWRLKAPVPGFQSRNCYRRPLSKSTSVVQWIFTDGLATVSLFMEPFDPQRHDREGASAMGATHALVRRWPDGAGPWWVSAVGEVPAATLQAFVQGLERRP</sequence>
<evidence type="ECO:0000313" key="8">
    <source>
        <dbReference type="Proteomes" id="UP000589716"/>
    </source>
</evidence>
<name>A0A853IR45_9BURK</name>
<dbReference type="InterPro" id="IPR038484">
    <property type="entry name" value="MucB/RseB_C_sf"/>
</dbReference>